<protein>
    <recommendedName>
        <fullName evidence="3">DUF5776 domain-containing protein</fullName>
    </recommendedName>
</protein>
<dbReference type="Proteomes" id="UP001529423">
    <property type="component" value="Unassembled WGS sequence"/>
</dbReference>
<reference evidence="2" key="2">
    <citation type="submission" date="2023-06" db="EMBL/GenBank/DDBJ databases">
        <title>Identification and characterization of horizontal gene transfer across gut microbiota members of farm animals based on homology search.</title>
        <authorList>
            <person name="Zeman M."/>
            <person name="Kubasova T."/>
            <person name="Jahodarova E."/>
            <person name="Nykrynova M."/>
            <person name="Rychlik I."/>
        </authorList>
    </citation>
    <scope>NUCLEOTIDE SEQUENCE [LARGE SCALE GENOMIC DNA]</scope>
    <source>
        <strain evidence="2">105_WCHN</strain>
    </source>
</reference>
<evidence type="ECO:0008006" key="3">
    <source>
        <dbReference type="Google" id="ProtNLM"/>
    </source>
</evidence>
<gene>
    <name evidence="1" type="ORF">QUW46_02465</name>
</gene>
<reference evidence="1 2" key="3">
    <citation type="submission" date="2023-06" db="EMBL/GenBank/DDBJ databases">
        <authorList>
            <person name="Zeman M."/>
            <person name="Kubasova T."/>
            <person name="Jahodarova E."/>
            <person name="Nykrynova M."/>
            <person name="Rychlik I."/>
        </authorList>
    </citation>
    <scope>NUCLEOTIDE SEQUENCE [LARGE SCALE GENOMIC DNA]</scope>
    <source>
        <strain evidence="1 2">105_WCHN</strain>
    </source>
</reference>
<dbReference type="EMBL" id="JAUDEO010000009">
    <property type="protein sequence ID" value="MDM8333442.1"/>
    <property type="molecule type" value="Genomic_DNA"/>
</dbReference>
<accession>A0ABT7VL28</accession>
<sequence length="36" mass="4192">MVRFKGRDYRVNMSPSGDNYTLTRAHVVNHTVNVQK</sequence>
<name>A0ABT7VL28_9LACO</name>
<organism evidence="1 2">
    <name type="scientific">Limosilactobacillus panis</name>
    <dbReference type="NCBI Taxonomy" id="47493"/>
    <lineage>
        <taxon>Bacteria</taxon>
        <taxon>Bacillati</taxon>
        <taxon>Bacillota</taxon>
        <taxon>Bacilli</taxon>
        <taxon>Lactobacillales</taxon>
        <taxon>Lactobacillaceae</taxon>
        <taxon>Limosilactobacillus</taxon>
    </lineage>
</organism>
<reference evidence="1 2" key="1">
    <citation type="submission" date="2023-06" db="EMBL/GenBank/DDBJ databases">
        <title>Identification and characterization of horizontal gene transfer across gut microbiota members of farm animals based on homology search.</title>
        <authorList>
            <person name="Schwarzerova J."/>
            <person name="Nykrynova M."/>
            <person name="Jureckova K."/>
            <person name="Cejkova D."/>
            <person name="Rychlik I."/>
        </authorList>
    </citation>
    <scope>NUCLEOTIDE SEQUENCE [LARGE SCALE GENOMIC DNA]</scope>
    <source>
        <strain evidence="1 2">105_WCHN</strain>
    </source>
</reference>
<evidence type="ECO:0000313" key="1">
    <source>
        <dbReference type="EMBL" id="MDM8333442.1"/>
    </source>
</evidence>
<proteinExistence type="predicted"/>
<evidence type="ECO:0000313" key="2">
    <source>
        <dbReference type="Proteomes" id="UP001529423"/>
    </source>
</evidence>
<comment type="caution">
    <text evidence="1">The sequence shown here is derived from an EMBL/GenBank/DDBJ whole genome shotgun (WGS) entry which is preliminary data.</text>
</comment>
<keyword evidence="2" id="KW-1185">Reference proteome</keyword>